<gene>
    <name evidence="3" type="ORF">DGAL_LOCUS1823</name>
</gene>
<feature type="compositionally biased region" description="Basic residues" evidence="1">
    <location>
        <begin position="137"/>
        <end position="148"/>
    </location>
</feature>
<dbReference type="AlphaFoldDB" id="A0A8J2WHH0"/>
<keyword evidence="2" id="KW-0732">Signal</keyword>
<sequence length="162" mass="18378">MSRKEQIILRIICLPLVFLLVYSTSSIKAANTDTAAIYNPVIPHRRMPYYPKTGTYYRPYPYDYDYDYRTSSSAAAAEPPLAAQSRQSNTYYYYPRYPYPYQYQNPSASSSGFHAANQLEFIGPIESSSSSVNSYGPKRRPVKRRLRPRPTTTIMGPGGGMA</sequence>
<evidence type="ECO:0000256" key="2">
    <source>
        <dbReference type="SAM" id="SignalP"/>
    </source>
</evidence>
<evidence type="ECO:0000313" key="3">
    <source>
        <dbReference type="EMBL" id="CAH0099667.1"/>
    </source>
</evidence>
<feature type="chain" id="PRO_5035321747" evidence="2">
    <location>
        <begin position="30"/>
        <end position="162"/>
    </location>
</feature>
<dbReference type="OrthoDB" id="6378311at2759"/>
<organism evidence="3 4">
    <name type="scientific">Daphnia galeata</name>
    <dbReference type="NCBI Taxonomy" id="27404"/>
    <lineage>
        <taxon>Eukaryota</taxon>
        <taxon>Metazoa</taxon>
        <taxon>Ecdysozoa</taxon>
        <taxon>Arthropoda</taxon>
        <taxon>Crustacea</taxon>
        <taxon>Branchiopoda</taxon>
        <taxon>Diplostraca</taxon>
        <taxon>Cladocera</taxon>
        <taxon>Anomopoda</taxon>
        <taxon>Daphniidae</taxon>
        <taxon>Daphnia</taxon>
    </lineage>
</organism>
<reference evidence="3" key="1">
    <citation type="submission" date="2021-11" db="EMBL/GenBank/DDBJ databases">
        <authorList>
            <person name="Schell T."/>
        </authorList>
    </citation>
    <scope>NUCLEOTIDE SEQUENCE</scope>
    <source>
        <strain evidence="3">M5</strain>
    </source>
</reference>
<feature type="region of interest" description="Disordered" evidence="1">
    <location>
        <begin position="128"/>
        <end position="162"/>
    </location>
</feature>
<feature type="signal peptide" evidence="2">
    <location>
        <begin position="1"/>
        <end position="29"/>
    </location>
</feature>
<evidence type="ECO:0000313" key="4">
    <source>
        <dbReference type="Proteomes" id="UP000789390"/>
    </source>
</evidence>
<accession>A0A8J2WHH0</accession>
<comment type="caution">
    <text evidence="3">The sequence shown here is derived from an EMBL/GenBank/DDBJ whole genome shotgun (WGS) entry which is preliminary data.</text>
</comment>
<keyword evidence="4" id="KW-1185">Reference proteome</keyword>
<evidence type="ECO:0000256" key="1">
    <source>
        <dbReference type="SAM" id="MobiDB-lite"/>
    </source>
</evidence>
<proteinExistence type="predicted"/>
<dbReference type="EMBL" id="CAKKLH010000024">
    <property type="protein sequence ID" value="CAH0099667.1"/>
    <property type="molecule type" value="Genomic_DNA"/>
</dbReference>
<protein>
    <submittedName>
        <fullName evidence="3">Uncharacterized protein</fullName>
    </submittedName>
</protein>
<dbReference type="Proteomes" id="UP000789390">
    <property type="component" value="Unassembled WGS sequence"/>
</dbReference>
<name>A0A8J2WHH0_9CRUS</name>